<keyword evidence="3" id="KW-1185">Reference proteome</keyword>
<sequence length="78" mass="8842">MSLDQELDLQTTAGKIADFRRRRALSLEPSGPEAIEKQHARGKHTARERIELLVDEGSFVEFDAFAIHRSTAFGMEKK</sequence>
<evidence type="ECO:0000313" key="2">
    <source>
        <dbReference type="EMBL" id="NKX50828.1"/>
    </source>
</evidence>
<dbReference type="Pfam" id="PF01039">
    <property type="entry name" value="Carboxyl_trans"/>
    <property type="match status" value="1"/>
</dbReference>
<name>A0ABX1JNH2_9MICC</name>
<dbReference type="PANTHER" id="PTHR43842:SF2">
    <property type="entry name" value="PROPIONYL-COA CARBOXYLASE BETA CHAIN, MITOCHONDRIAL"/>
    <property type="match status" value="1"/>
</dbReference>
<dbReference type="InterPro" id="IPR034733">
    <property type="entry name" value="AcCoA_carboxyl_beta"/>
</dbReference>
<evidence type="ECO:0000313" key="3">
    <source>
        <dbReference type="Proteomes" id="UP000523795"/>
    </source>
</evidence>
<proteinExistence type="predicted"/>
<organism evidence="2 3">
    <name type="scientific">Arthrobacter deserti</name>
    <dbReference type="NCBI Taxonomy" id="1742687"/>
    <lineage>
        <taxon>Bacteria</taxon>
        <taxon>Bacillati</taxon>
        <taxon>Actinomycetota</taxon>
        <taxon>Actinomycetes</taxon>
        <taxon>Micrococcales</taxon>
        <taxon>Micrococcaceae</taxon>
        <taxon>Arthrobacter</taxon>
    </lineage>
</organism>
<feature type="domain" description="Acetyl-coenzyme A carboxylase carboxyl transferase subunit beta" evidence="1">
    <location>
        <begin position="37"/>
        <end position="76"/>
    </location>
</feature>
<dbReference type="EMBL" id="JAAZSR010000133">
    <property type="protein sequence ID" value="NKX50828.1"/>
    <property type="molecule type" value="Genomic_DNA"/>
</dbReference>
<protein>
    <submittedName>
        <fullName evidence="2">Methylmalonyl-CoA carboxyltransferase</fullName>
    </submittedName>
</protein>
<accession>A0ABX1JNH2</accession>
<dbReference type="PANTHER" id="PTHR43842">
    <property type="entry name" value="PROPIONYL-COA CARBOXYLASE BETA CHAIN"/>
    <property type="match status" value="1"/>
</dbReference>
<evidence type="ECO:0000259" key="1">
    <source>
        <dbReference type="Pfam" id="PF01039"/>
    </source>
</evidence>
<gene>
    <name evidence="2" type="ORF">HER39_09665</name>
</gene>
<reference evidence="2 3" key="1">
    <citation type="submission" date="2020-04" db="EMBL/GenBank/DDBJ databases">
        <authorList>
            <person name="Liu S."/>
        </authorList>
    </citation>
    <scope>NUCLEOTIDE SEQUENCE [LARGE SCALE GENOMIC DNA]</scope>
    <source>
        <strain evidence="2 3">CGMCC 1.15091</strain>
    </source>
</reference>
<dbReference type="Proteomes" id="UP000523795">
    <property type="component" value="Unassembled WGS sequence"/>
</dbReference>
<dbReference type="InterPro" id="IPR029045">
    <property type="entry name" value="ClpP/crotonase-like_dom_sf"/>
</dbReference>
<dbReference type="Gene3D" id="3.90.226.10">
    <property type="entry name" value="2-enoyl-CoA Hydratase, Chain A, domain 1"/>
    <property type="match status" value="1"/>
</dbReference>
<feature type="non-terminal residue" evidence="2">
    <location>
        <position position="78"/>
    </location>
</feature>
<dbReference type="SUPFAM" id="SSF52096">
    <property type="entry name" value="ClpP/crotonase"/>
    <property type="match status" value="1"/>
</dbReference>
<comment type="caution">
    <text evidence="2">The sequence shown here is derived from an EMBL/GenBank/DDBJ whole genome shotgun (WGS) entry which is preliminary data.</text>
</comment>
<dbReference type="InterPro" id="IPR051047">
    <property type="entry name" value="AccD/PCCB"/>
</dbReference>